<comment type="caution">
    <text evidence="1">The sequence shown here is derived from an EMBL/GenBank/DDBJ whole genome shotgun (WGS) entry which is preliminary data.</text>
</comment>
<gene>
    <name evidence="1" type="ORF">GCM10023195_87180</name>
</gene>
<proteinExistence type="predicted"/>
<organism evidence="1 2">
    <name type="scientific">Actinoallomurus liliacearum</name>
    <dbReference type="NCBI Taxonomy" id="1080073"/>
    <lineage>
        <taxon>Bacteria</taxon>
        <taxon>Bacillati</taxon>
        <taxon>Actinomycetota</taxon>
        <taxon>Actinomycetes</taxon>
        <taxon>Streptosporangiales</taxon>
        <taxon>Thermomonosporaceae</taxon>
        <taxon>Actinoallomurus</taxon>
    </lineage>
</organism>
<evidence type="ECO:0000313" key="1">
    <source>
        <dbReference type="EMBL" id="GAA4619307.1"/>
    </source>
</evidence>
<dbReference type="Proteomes" id="UP001500212">
    <property type="component" value="Unassembled WGS sequence"/>
</dbReference>
<reference evidence="2" key="1">
    <citation type="journal article" date="2019" name="Int. J. Syst. Evol. Microbiol.">
        <title>The Global Catalogue of Microorganisms (GCM) 10K type strain sequencing project: providing services to taxonomists for standard genome sequencing and annotation.</title>
        <authorList>
            <consortium name="The Broad Institute Genomics Platform"/>
            <consortium name="The Broad Institute Genome Sequencing Center for Infectious Disease"/>
            <person name="Wu L."/>
            <person name="Ma J."/>
        </authorList>
    </citation>
    <scope>NUCLEOTIDE SEQUENCE [LARGE SCALE GENOMIC DNA]</scope>
    <source>
        <strain evidence="2">JCM 17938</strain>
    </source>
</reference>
<sequence>MLALSETFAGAGLVRSSTPWIAVVPGTEILGADFKAIRCGGAGYTVVAGVGRLGPTGGRP</sequence>
<accession>A0ABP8U180</accession>
<protein>
    <submittedName>
        <fullName evidence="1">Uncharacterized protein</fullName>
    </submittedName>
</protein>
<name>A0ABP8U180_9ACTN</name>
<dbReference type="EMBL" id="BAABHJ010000041">
    <property type="protein sequence ID" value="GAA4619307.1"/>
    <property type="molecule type" value="Genomic_DNA"/>
</dbReference>
<keyword evidence="2" id="KW-1185">Reference proteome</keyword>
<evidence type="ECO:0000313" key="2">
    <source>
        <dbReference type="Proteomes" id="UP001500212"/>
    </source>
</evidence>